<feature type="transmembrane region" description="Helical" evidence="1">
    <location>
        <begin position="12"/>
        <end position="38"/>
    </location>
</feature>
<keyword evidence="1" id="KW-0812">Transmembrane</keyword>
<sequence>MRRRLTAWLSRHPLLCFLLLGASFFLFGVLTFNLVFLLQRNAELWLAVGWQAAMDGALQQSLELLLLGYGAMLAWVLFKLCEKLLLDRFCEDGGTGVEAGQSKAKEKS</sequence>
<comment type="caution">
    <text evidence="2">The sequence shown here is derived from an EMBL/GenBank/DDBJ whole genome shotgun (WGS) entry which is preliminary data.</text>
</comment>
<keyword evidence="1" id="KW-0472">Membrane</keyword>
<dbReference type="EMBL" id="BMYP01000016">
    <property type="protein sequence ID" value="GHD76387.1"/>
    <property type="molecule type" value="Genomic_DNA"/>
</dbReference>
<name>A0ABQ3H8T0_9NEIS</name>
<dbReference type="Proteomes" id="UP000662678">
    <property type="component" value="Unassembled WGS sequence"/>
</dbReference>
<evidence type="ECO:0000256" key="1">
    <source>
        <dbReference type="SAM" id="Phobius"/>
    </source>
</evidence>
<feature type="transmembrane region" description="Helical" evidence="1">
    <location>
        <begin position="58"/>
        <end position="78"/>
    </location>
</feature>
<dbReference type="RefSeq" id="WP_189353094.1">
    <property type="nucleotide sequence ID" value="NZ_BMYP01000016.1"/>
</dbReference>
<proteinExistence type="predicted"/>
<keyword evidence="1" id="KW-1133">Transmembrane helix</keyword>
<evidence type="ECO:0000313" key="3">
    <source>
        <dbReference type="Proteomes" id="UP000662678"/>
    </source>
</evidence>
<accession>A0ABQ3H8T0</accession>
<organism evidence="2 3">
    <name type="scientific">Vogesella fluminis</name>
    <dbReference type="NCBI Taxonomy" id="1069161"/>
    <lineage>
        <taxon>Bacteria</taxon>
        <taxon>Pseudomonadati</taxon>
        <taxon>Pseudomonadota</taxon>
        <taxon>Betaproteobacteria</taxon>
        <taxon>Neisseriales</taxon>
        <taxon>Chromobacteriaceae</taxon>
        <taxon>Vogesella</taxon>
    </lineage>
</organism>
<evidence type="ECO:0000313" key="2">
    <source>
        <dbReference type="EMBL" id="GHD76387.1"/>
    </source>
</evidence>
<keyword evidence="3" id="KW-1185">Reference proteome</keyword>
<reference evidence="3" key="1">
    <citation type="journal article" date="2019" name="Int. J. Syst. Evol. Microbiol.">
        <title>The Global Catalogue of Microorganisms (GCM) 10K type strain sequencing project: providing services to taxonomists for standard genome sequencing and annotation.</title>
        <authorList>
            <consortium name="The Broad Institute Genomics Platform"/>
            <consortium name="The Broad Institute Genome Sequencing Center for Infectious Disease"/>
            <person name="Wu L."/>
            <person name="Ma J."/>
        </authorList>
    </citation>
    <scope>NUCLEOTIDE SEQUENCE [LARGE SCALE GENOMIC DNA]</scope>
    <source>
        <strain evidence="3">KCTC 23713</strain>
    </source>
</reference>
<gene>
    <name evidence="2" type="ORF">GCM10011419_15700</name>
</gene>
<protein>
    <submittedName>
        <fullName evidence="2">Uncharacterized protein</fullName>
    </submittedName>
</protein>